<comment type="caution">
    <text evidence="7">The sequence shown here is derived from an EMBL/GenBank/DDBJ whole genome shotgun (WGS) entry which is preliminary data.</text>
</comment>
<dbReference type="AlphaFoldDB" id="A0AAN8ZMK9"/>
<gene>
    <name evidence="7" type="ORF">RJ641_029284</name>
</gene>
<sequence length="410" mass="44937">MGADDNGEKLSRMAMNSMPMLKSSNGTTDPYFGSEWNRLVSLGQNETFGGPSVVSTGGFPNSGYPQVLDGPGISSTSQLVRYQTDSSGFVELVPRLSCFGSGNFSEMVGSFGLPTGFTQTCTVGCPPNYSPNKENVHEKNSASGGQSLENCQISEDAEGLGGSPEAKRRKRASDSHSPLNPTKNVEEDMQKDKSGETSDKDEKKQKIEQDMGANMRRKQTGKNAKESSNSGEPPKENYIHVRARRGQATNSHSLAERLRREKISERMRLLQELVPGCSKITGKAVMLDEIINYVQSLQQQVEFLSMKLATVNPELNINLERMLSKDVLHSQATNAPSLGYVPGINVSQPYPHGITHGTIPGLLAKTPQLHPMPQPVWDNDIQGLLQMGYDSSNPAIENLERNGRRRRRIL</sequence>
<keyword evidence="4" id="KW-0539">Nucleus</keyword>
<evidence type="ECO:0000256" key="2">
    <source>
        <dbReference type="ARBA" id="ARBA00023015"/>
    </source>
</evidence>
<comment type="subcellular location">
    <subcellularLocation>
        <location evidence="1">Nucleus</location>
    </subcellularLocation>
</comment>
<organism evidence="7 8">
    <name type="scientific">Dillenia turbinata</name>
    <dbReference type="NCBI Taxonomy" id="194707"/>
    <lineage>
        <taxon>Eukaryota</taxon>
        <taxon>Viridiplantae</taxon>
        <taxon>Streptophyta</taxon>
        <taxon>Embryophyta</taxon>
        <taxon>Tracheophyta</taxon>
        <taxon>Spermatophyta</taxon>
        <taxon>Magnoliopsida</taxon>
        <taxon>eudicotyledons</taxon>
        <taxon>Gunneridae</taxon>
        <taxon>Pentapetalae</taxon>
        <taxon>Dilleniales</taxon>
        <taxon>Dilleniaceae</taxon>
        <taxon>Dillenia</taxon>
    </lineage>
</organism>
<keyword evidence="8" id="KW-1185">Reference proteome</keyword>
<keyword evidence="2" id="KW-0805">Transcription regulation</keyword>
<evidence type="ECO:0000256" key="4">
    <source>
        <dbReference type="ARBA" id="ARBA00023242"/>
    </source>
</evidence>
<protein>
    <submittedName>
        <fullName evidence="7">Myc-type, basic helix-loop-helix (BHLH) domain</fullName>
    </submittedName>
</protein>
<evidence type="ECO:0000313" key="7">
    <source>
        <dbReference type="EMBL" id="KAK6939753.1"/>
    </source>
</evidence>
<dbReference type="InterPro" id="IPR036638">
    <property type="entry name" value="HLH_DNA-bd_sf"/>
</dbReference>
<dbReference type="GO" id="GO:0046983">
    <property type="term" value="F:protein dimerization activity"/>
    <property type="evidence" value="ECO:0007669"/>
    <property type="project" value="InterPro"/>
</dbReference>
<feature type="domain" description="BHLH" evidence="6">
    <location>
        <begin position="247"/>
        <end position="297"/>
    </location>
</feature>
<dbReference type="PANTHER" id="PTHR12565:SF312">
    <property type="entry name" value="TRANSCRIPTION FACTOR BHLH74"/>
    <property type="match status" value="1"/>
</dbReference>
<accession>A0AAN8ZMK9</accession>
<reference evidence="7 8" key="1">
    <citation type="submission" date="2023-12" db="EMBL/GenBank/DDBJ databases">
        <title>A high-quality genome assembly for Dillenia turbinata (Dilleniales).</title>
        <authorList>
            <person name="Chanderbali A."/>
        </authorList>
    </citation>
    <scope>NUCLEOTIDE SEQUENCE [LARGE SCALE GENOMIC DNA]</scope>
    <source>
        <strain evidence="7">LSX21</strain>
        <tissue evidence="7">Leaf</tissue>
    </source>
</reference>
<dbReference type="Proteomes" id="UP001370490">
    <property type="component" value="Unassembled WGS sequence"/>
</dbReference>
<dbReference type="GO" id="GO:0005634">
    <property type="term" value="C:nucleus"/>
    <property type="evidence" value="ECO:0007669"/>
    <property type="project" value="UniProtKB-SubCell"/>
</dbReference>
<evidence type="ECO:0000256" key="3">
    <source>
        <dbReference type="ARBA" id="ARBA00023163"/>
    </source>
</evidence>
<dbReference type="PANTHER" id="PTHR12565">
    <property type="entry name" value="STEROL REGULATORY ELEMENT-BINDING PROTEIN"/>
    <property type="match status" value="1"/>
</dbReference>
<dbReference type="InterPro" id="IPR011598">
    <property type="entry name" value="bHLH_dom"/>
</dbReference>
<proteinExistence type="predicted"/>
<dbReference type="EMBL" id="JBAMMX010000005">
    <property type="protein sequence ID" value="KAK6939753.1"/>
    <property type="molecule type" value="Genomic_DNA"/>
</dbReference>
<keyword evidence="3" id="KW-0804">Transcription</keyword>
<feature type="region of interest" description="Disordered" evidence="5">
    <location>
        <begin position="156"/>
        <end position="236"/>
    </location>
</feature>
<dbReference type="SMART" id="SM00353">
    <property type="entry name" value="HLH"/>
    <property type="match status" value="1"/>
</dbReference>
<dbReference type="Pfam" id="PF00010">
    <property type="entry name" value="HLH"/>
    <property type="match status" value="1"/>
</dbReference>
<dbReference type="GO" id="GO:0003700">
    <property type="term" value="F:DNA-binding transcription factor activity"/>
    <property type="evidence" value="ECO:0007669"/>
    <property type="project" value="TreeGrafter"/>
</dbReference>
<evidence type="ECO:0000313" key="8">
    <source>
        <dbReference type="Proteomes" id="UP001370490"/>
    </source>
</evidence>
<feature type="compositionally biased region" description="Basic and acidic residues" evidence="5">
    <location>
        <begin position="184"/>
        <end position="209"/>
    </location>
</feature>
<dbReference type="InterPro" id="IPR024097">
    <property type="entry name" value="bHLH_ZIP_TF"/>
</dbReference>
<name>A0AAN8ZMK9_9MAGN</name>
<dbReference type="CDD" id="cd18919">
    <property type="entry name" value="bHLH_AtBPE_like"/>
    <property type="match status" value="1"/>
</dbReference>
<dbReference type="PROSITE" id="PS50888">
    <property type="entry name" value="BHLH"/>
    <property type="match status" value="1"/>
</dbReference>
<evidence type="ECO:0000256" key="1">
    <source>
        <dbReference type="ARBA" id="ARBA00004123"/>
    </source>
</evidence>
<evidence type="ECO:0000256" key="5">
    <source>
        <dbReference type="SAM" id="MobiDB-lite"/>
    </source>
</evidence>
<dbReference type="SUPFAM" id="SSF47459">
    <property type="entry name" value="HLH, helix-loop-helix DNA-binding domain"/>
    <property type="match status" value="1"/>
</dbReference>
<dbReference type="Gene3D" id="4.10.280.10">
    <property type="entry name" value="Helix-loop-helix DNA-binding domain"/>
    <property type="match status" value="1"/>
</dbReference>
<evidence type="ECO:0000259" key="6">
    <source>
        <dbReference type="PROSITE" id="PS50888"/>
    </source>
</evidence>
<dbReference type="FunFam" id="4.10.280.10:FF:000002">
    <property type="entry name" value="Basic helix-loop-helix transcription factor"/>
    <property type="match status" value="1"/>
</dbReference>